<dbReference type="EMBL" id="LBVO01000003">
    <property type="protein sequence ID" value="KKQ90551.1"/>
    <property type="molecule type" value="Genomic_DNA"/>
</dbReference>
<dbReference type="AlphaFoldDB" id="A0A0G0PML4"/>
<dbReference type="PATRIC" id="fig|1618334.3.peg.35"/>
<feature type="domain" description="Glycosyltransferase subfamily 4-like N-terminal" evidence="2">
    <location>
        <begin position="64"/>
        <end position="185"/>
    </location>
</feature>
<dbReference type="Pfam" id="PF00534">
    <property type="entry name" value="Glycos_transf_1"/>
    <property type="match status" value="1"/>
</dbReference>
<evidence type="ECO:0000259" key="1">
    <source>
        <dbReference type="Pfam" id="PF00534"/>
    </source>
</evidence>
<proteinExistence type="predicted"/>
<comment type="caution">
    <text evidence="3">The sequence shown here is derived from an EMBL/GenBank/DDBJ whole genome shotgun (WGS) entry which is preliminary data.</text>
</comment>
<dbReference type="SUPFAM" id="SSF53756">
    <property type="entry name" value="UDP-Glycosyltransferase/glycogen phosphorylase"/>
    <property type="match status" value="1"/>
</dbReference>
<evidence type="ECO:0000313" key="3">
    <source>
        <dbReference type="EMBL" id="KKQ90551.1"/>
    </source>
</evidence>
<dbReference type="GO" id="GO:0016757">
    <property type="term" value="F:glycosyltransferase activity"/>
    <property type="evidence" value="ECO:0007669"/>
    <property type="project" value="InterPro"/>
</dbReference>
<gene>
    <name evidence="3" type="ORF">UT11_C0003G0005</name>
</gene>
<name>A0A0G0PML4_9BACT</name>
<protein>
    <submittedName>
        <fullName evidence="3">Glycosyl transferase group 1</fullName>
    </submittedName>
</protein>
<reference evidence="3 4" key="1">
    <citation type="journal article" date="2015" name="Nature">
        <title>rRNA introns, odd ribosomes, and small enigmatic genomes across a large radiation of phyla.</title>
        <authorList>
            <person name="Brown C.T."/>
            <person name="Hug L.A."/>
            <person name="Thomas B.C."/>
            <person name="Sharon I."/>
            <person name="Castelle C.J."/>
            <person name="Singh A."/>
            <person name="Wilkins M.J."/>
            <person name="Williams K.H."/>
            <person name="Banfield J.F."/>
        </authorList>
    </citation>
    <scope>NUCLEOTIDE SEQUENCE [LARGE SCALE GENOMIC DNA]</scope>
</reference>
<accession>A0A0G0PML4</accession>
<dbReference type="InterPro" id="IPR028098">
    <property type="entry name" value="Glyco_trans_4-like_N"/>
</dbReference>
<evidence type="ECO:0000259" key="2">
    <source>
        <dbReference type="Pfam" id="PF13439"/>
    </source>
</evidence>
<dbReference type="InterPro" id="IPR001296">
    <property type="entry name" value="Glyco_trans_1"/>
</dbReference>
<evidence type="ECO:0000313" key="4">
    <source>
        <dbReference type="Proteomes" id="UP000033934"/>
    </source>
</evidence>
<dbReference type="PANTHER" id="PTHR45947">
    <property type="entry name" value="SULFOQUINOVOSYL TRANSFERASE SQD2"/>
    <property type="match status" value="1"/>
</dbReference>
<dbReference type="InterPro" id="IPR050194">
    <property type="entry name" value="Glycosyltransferase_grp1"/>
</dbReference>
<sequence>MNIALAHDWLTSCAGSEELLFCIHDQYPQAPIYTTIYNRSGVETNGRSSLRFNPKLIHTSWLQRIPGAKSHHQIMVPLMPWAIHWDLSKYDLVISDSSWVMKGIKAKKHIAIILTPTRWLWGFGGDNRADNILAKPLKKILRKWDLAAAQKPDILIAISKTVQKRIKEIYHRDSVVIYPPVDVDRFKIAPENEVQDYFLSVGRLVPYKKVDLLVEVFNQLGWPLKIIGSGPEEQKLKKKAKDNIEFLGALSNEKRDWYYEHARAFVFPADEDFGIVPVEAMAAGRPVIAYGQGGVSETVTEGLSGLFFHEQSAKSLIVALKNFDKQKFNSADIKKSVQKYNPNIFKSKVKNIVNSNLLV</sequence>
<dbReference type="Proteomes" id="UP000033934">
    <property type="component" value="Unassembled WGS sequence"/>
</dbReference>
<organism evidence="3 4">
    <name type="scientific">Berkelbacteria bacterium GW2011_GWA2_38_9</name>
    <dbReference type="NCBI Taxonomy" id="1618334"/>
    <lineage>
        <taxon>Bacteria</taxon>
        <taxon>Candidatus Berkelbacteria</taxon>
    </lineage>
</organism>
<dbReference type="Gene3D" id="3.40.50.2000">
    <property type="entry name" value="Glycogen Phosphorylase B"/>
    <property type="match status" value="2"/>
</dbReference>
<feature type="domain" description="Glycosyl transferase family 1" evidence="1">
    <location>
        <begin position="187"/>
        <end position="327"/>
    </location>
</feature>
<dbReference type="Pfam" id="PF13439">
    <property type="entry name" value="Glyco_transf_4"/>
    <property type="match status" value="1"/>
</dbReference>
<keyword evidence="3" id="KW-0808">Transferase</keyword>
<dbReference type="PANTHER" id="PTHR45947:SF3">
    <property type="entry name" value="SULFOQUINOVOSYL TRANSFERASE SQD2"/>
    <property type="match status" value="1"/>
</dbReference>